<dbReference type="PANTHER" id="PTHR12110">
    <property type="entry name" value="HYDROXYPYRUVATE ISOMERASE"/>
    <property type="match status" value="1"/>
</dbReference>
<dbReference type="InterPro" id="IPR013022">
    <property type="entry name" value="Xyl_isomerase-like_TIM-brl"/>
</dbReference>
<dbReference type="RefSeq" id="WP_136961392.1">
    <property type="nucleotide sequence ID" value="NZ_CP039690.1"/>
</dbReference>
<organism evidence="2 3">
    <name type="scientific">Phreatobacter stygius</name>
    <dbReference type="NCBI Taxonomy" id="1940610"/>
    <lineage>
        <taxon>Bacteria</taxon>
        <taxon>Pseudomonadati</taxon>
        <taxon>Pseudomonadota</taxon>
        <taxon>Alphaproteobacteria</taxon>
        <taxon>Hyphomicrobiales</taxon>
        <taxon>Phreatobacteraceae</taxon>
        <taxon>Phreatobacter</taxon>
    </lineage>
</organism>
<evidence type="ECO:0000313" key="2">
    <source>
        <dbReference type="EMBL" id="QCI65946.1"/>
    </source>
</evidence>
<dbReference type="PANTHER" id="PTHR12110:SF48">
    <property type="entry name" value="BLL3656 PROTEIN"/>
    <property type="match status" value="1"/>
</dbReference>
<name>A0A4D7B8P6_9HYPH</name>
<evidence type="ECO:0000259" key="1">
    <source>
        <dbReference type="Pfam" id="PF01261"/>
    </source>
</evidence>
<dbReference type="AlphaFoldDB" id="A0A4D7B8P6"/>
<accession>A0A4D7B8P6</accession>
<dbReference type="Proteomes" id="UP000298781">
    <property type="component" value="Chromosome"/>
</dbReference>
<dbReference type="InterPro" id="IPR036237">
    <property type="entry name" value="Xyl_isomerase-like_sf"/>
</dbReference>
<feature type="domain" description="Xylose isomerase-like TIM barrel" evidence="1">
    <location>
        <begin position="22"/>
        <end position="260"/>
    </location>
</feature>
<dbReference type="KEGG" id="pstg:E8M01_18055"/>
<dbReference type="SUPFAM" id="SSF51658">
    <property type="entry name" value="Xylose isomerase-like"/>
    <property type="match status" value="1"/>
</dbReference>
<keyword evidence="3" id="KW-1185">Reference proteome</keyword>
<dbReference type="Gene3D" id="3.20.20.150">
    <property type="entry name" value="Divalent-metal-dependent TIM barrel enzymes"/>
    <property type="match status" value="1"/>
</dbReference>
<keyword evidence="2" id="KW-0413">Isomerase</keyword>
<dbReference type="OrthoDB" id="9072761at2"/>
<evidence type="ECO:0000313" key="3">
    <source>
        <dbReference type="Proteomes" id="UP000298781"/>
    </source>
</evidence>
<dbReference type="GO" id="GO:0016853">
    <property type="term" value="F:isomerase activity"/>
    <property type="evidence" value="ECO:0007669"/>
    <property type="project" value="UniProtKB-KW"/>
</dbReference>
<gene>
    <name evidence="2" type="ORF">E8M01_18055</name>
</gene>
<proteinExistence type="predicted"/>
<dbReference type="EMBL" id="CP039690">
    <property type="protein sequence ID" value="QCI65946.1"/>
    <property type="molecule type" value="Genomic_DNA"/>
</dbReference>
<protein>
    <submittedName>
        <fullName evidence="2">Sugar phosphate isomerase/epimerase</fullName>
    </submittedName>
</protein>
<sequence>MSTRYSLAHLTLLDLSPTELVHAAAKTGYQFIGLRLLPASPGGRCYRLMDDPGTVRLMLALMADTDVDVFDLEIIRIGPDFRASDYLAFFEVGQRLSARAILVAGDDPDEGRLTANFAALCEAAAPFELSCDLEFMPWTKVPDASSALRIVSRADQKNGGVLVDALHYGRSSSTLADVAAIPRKWLHYAQICDGPAGTAPVDALIHTARCERLLPGEGGIDLVGLFATLPGDLPVSVELPSESRAPQFGPEEWARRTLAAAKATVAAAEARRAPA</sequence>
<dbReference type="Pfam" id="PF01261">
    <property type="entry name" value="AP_endonuc_2"/>
    <property type="match status" value="1"/>
</dbReference>
<reference evidence="2 3" key="1">
    <citation type="submission" date="2019-04" db="EMBL/GenBank/DDBJ databases">
        <title>Phreatobacter aquaticus sp. nov.</title>
        <authorList>
            <person name="Choi A."/>
        </authorList>
    </citation>
    <scope>NUCLEOTIDE SEQUENCE [LARGE SCALE GENOMIC DNA]</scope>
    <source>
        <strain evidence="2 3">KCTC 52518</strain>
    </source>
</reference>
<dbReference type="InterPro" id="IPR050312">
    <property type="entry name" value="IolE/XylAMocC-like"/>
</dbReference>